<sequence>MQHVFLLQTAYKFLQKHPKILGSRIAMLGLSLGTSVTLKMAVYSDVMKLRCAVCINGSHVQPMDGFLNEMLNYFTEHWRNIHFTKDNEAVWRDILLPIPTDLSRKVDVSN</sequence>
<evidence type="ECO:0000313" key="3">
    <source>
        <dbReference type="EMBL" id="MED6247082.1"/>
    </source>
</evidence>
<organism evidence="3 4">
    <name type="scientific">Ataeniobius toweri</name>
    <dbReference type="NCBI Taxonomy" id="208326"/>
    <lineage>
        <taxon>Eukaryota</taxon>
        <taxon>Metazoa</taxon>
        <taxon>Chordata</taxon>
        <taxon>Craniata</taxon>
        <taxon>Vertebrata</taxon>
        <taxon>Euteleostomi</taxon>
        <taxon>Actinopterygii</taxon>
        <taxon>Neopterygii</taxon>
        <taxon>Teleostei</taxon>
        <taxon>Neoteleostei</taxon>
        <taxon>Acanthomorphata</taxon>
        <taxon>Ovalentaria</taxon>
        <taxon>Atherinomorphae</taxon>
        <taxon>Cyprinodontiformes</taxon>
        <taxon>Goodeidae</taxon>
        <taxon>Ataeniobius</taxon>
    </lineage>
</organism>
<feature type="transmembrane region" description="Helical" evidence="1">
    <location>
        <begin position="20"/>
        <end position="42"/>
    </location>
</feature>
<evidence type="ECO:0000259" key="2">
    <source>
        <dbReference type="Pfam" id="PF08840"/>
    </source>
</evidence>
<accession>A0ABU7B910</accession>
<feature type="domain" description="BAAT/Acyl-CoA thioester hydrolase C-terminal" evidence="2">
    <location>
        <begin position="8"/>
        <end position="101"/>
    </location>
</feature>
<reference evidence="3 4" key="1">
    <citation type="submission" date="2021-07" db="EMBL/GenBank/DDBJ databases">
        <authorList>
            <person name="Palmer J.M."/>
        </authorList>
    </citation>
    <scope>NUCLEOTIDE SEQUENCE [LARGE SCALE GENOMIC DNA]</scope>
    <source>
        <strain evidence="3 4">AT_MEX2019</strain>
        <tissue evidence="3">Muscle</tissue>
    </source>
</reference>
<name>A0ABU7B910_9TELE</name>
<dbReference type="InterPro" id="IPR029058">
    <property type="entry name" value="AB_hydrolase_fold"/>
</dbReference>
<evidence type="ECO:0000313" key="4">
    <source>
        <dbReference type="Proteomes" id="UP001345963"/>
    </source>
</evidence>
<keyword evidence="1" id="KW-1133">Transmembrane helix</keyword>
<dbReference type="Pfam" id="PF08840">
    <property type="entry name" value="BAAT_C"/>
    <property type="match status" value="1"/>
</dbReference>
<dbReference type="InterPro" id="IPR014940">
    <property type="entry name" value="BAAT_C"/>
</dbReference>
<evidence type="ECO:0000256" key="1">
    <source>
        <dbReference type="SAM" id="Phobius"/>
    </source>
</evidence>
<protein>
    <recommendedName>
        <fullName evidence="2">BAAT/Acyl-CoA thioester hydrolase C-terminal domain-containing protein</fullName>
    </recommendedName>
</protein>
<comment type="caution">
    <text evidence="3">The sequence shown here is derived from an EMBL/GenBank/DDBJ whole genome shotgun (WGS) entry which is preliminary data.</text>
</comment>
<keyword evidence="1" id="KW-0812">Transmembrane</keyword>
<dbReference type="Proteomes" id="UP001345963">
    <property type="component" value="Unassembled WGS sequence"/>
</dbReference>
<dbReference type="Gene3D" id="3.40.50.1820">
    <property type="entry name" value="alpha/beta hydrolase"/>
    <property type="match status" value="1"/>
</dbReference>
<dbReference type="EMBL" id="JAHUTI010047028">
    <property type="protein sequence ID" value="MED6247082.1"/>
    <property type="molecule type" value="Genomic_DNA"/>
</dbReference>
<keyword evidence="1" id="KW-0472">Membrane</keyword>
<proteinExistence type="predicted"/>
<keyword evidence="4" id="KW-1185">Reference proteome</keyword>
<gene>
    <name evidence="3" type="ORF">ATANTOWER_029577</name>
</gene>
<dbReference type="SUPFAM" id="SSF53474">
    <property type="entry name" value="alpha/beta-Hydrolases"/>
    <property type="match status" value="1"/>
</dbReference>